<evidence type="ECO:0000313" key="3">
    <source>
        <dbReference type="Proteomes" id="UP000682733"/>
    </source>
</evidence>
<dbReference type="Proteomes" id="UP000682733">
    <property type="component" value="Unassembled WGS sequence"/>
</dbReference>
<comment type="caution">
    <text evidence="2">The sequence shown here is derived from an EMBL/GenBank/DDBJ whole genome shotgun (WGS) entry which is preliminary data.</text>
</comment>
<dbReference type="AlphaFoldDB" id="A0A8S2XMS9"/>
<sequence length="130" mass="15201">YKAELLFYCTSELLSNTLIAYATKGYFHDYGNLIQALTLASRQNIQRYRMIQTGVNQSFERLPLLSQRNVVLQHINYAFRSTASRLLEQLQTPGMRPAEYRRCLQLLEYYDGHKVALMSFLFTNNYISSN</sequence>
<dbReference type="EMBL" id="CAJNOK010067299">
    <property type="protein sequence ID" value="CAF1653939.1"/>
    <property type="molecule type" value="Genomic_DNA"/>
</dbReference>
<protein>
    <submittedName>
        <fullName evidence="2">Uncharacterized protein</fullName>
    </submittedName>
</protein>
<accession>A0A8S2XMS9</accession>
<feature type="non-terminal residue" evidence="2">
    <location>
        <position position="1"/>
    </location>
</feature>
<name>A0A8S2XMS9_9BILA</name>
<organism evidence="2 3">
    <name type="scientific">Didymodactylos carnosus</name>
    <dbReference type="NCBI Taxonomy" id="1234261"/>
    <lineage>
        <taxon>Eukaryota</taxon>
        <taxon>Metazoa</taxon>
        <taxon>Spiralia</taxon>
        <taxon>Gnathifera</taxon>
        <taxon>Rotifera</taxon>
        <taxon>Eurotatoria</taxon>
        <taxon>Bdelloidea</taxon>
        <taxon>Philodinida</taxon>
        <taxon>Philodinidae</taxon>
        <taxon>Didymodactylos</taxon>
    </lineage>
</organism>
<proteinExistence type="predicted"/>
<gene>
    <name evidence="1" type="ORF">OVA965_LOCUS44975</name>
    <name evidence="2" type="ORF">TMI583_LOCUS48092</name>
</gene>
<reference evidence="2" key="1">
    <citation type="submission" date="2021-02" db="EMBL/GenBank/DDBJ databases">
        <authorList>
            <person name="Nowell W R."/>
        </authorList>
    </citation>
    <scope>NUCLEOTIDE SEQUENCE</scope>
</reference>
<evidence type="ECO:0000313" key="2">
    <source>
        <dbReference type="EMBL" id="CAF4504328.1"/>
    </source>
</evidence>
<dbReference type="EMBL" id="CAJOBA010096321">
    <property type="protein sequence ID" value="CAF4504328.1"/>
    <property type="molecule type" value="Genomic_DNA"/>
</dbReference>
<evidence type="ECO:0000313" key="1">
    <source>
        <dbReference type="EMBL" id="CAF1653939.1"/>
    </source>
</evidence>
<dbReference type="Proteomes" id="UP000677228">
    <property type="component" value="Unassembled WGS sequence"/>
</dbReference>